<evidence type="ECO:0000256" key="1">
    <source>
        <dbReference type="SAM" id="MobiDB-lite"/>
    </source>
</evidence>
<dbReference type="Proteomes" id="UP000247233">
    <property type="component" value="Unassembled WGS sequence"/>
</dbReference>
<proteinExistence type="predicted"/>
<feature type="region of interest" description="Disordered" evidence="1">
    <location>
        <begin position="23"/>
        <end position="67"/>
    </location>
</feature>
<dbReference type="GeneID" id="37060281"/>
<accession>A0A317WUH3</accession>
<dbReference type="AlphaFoldDB" id="A0A317WUH3"/>
<evidence type="ECO:0000313" key="3">
    <source>
        <dbReference type="Proteomes" id="UP000247233"/>
    </source>
</evidence>
<comment type="caution">
    <text evidence="2">The sequence shown here is derived from an EMBL/GenBank/DDBJ whole genome shotgun (WGS) entry which is preliminary data.</text>
</comment>
<organism evidence="2 3">
    <name type="scientific">Aspergillus heteromorphus CBS 117.55</name>
    <dbReference type="NCBI Taxonomy" id="1448321"/>
    <lineage>
        <taxon>Eukaryota</taxon>
        <taxon>Fungi</taxon>
        <taxon>Dikarya</taxon>
        <taxon>Ascomycota</taxon>
        <taxon>Pezizomycotina</taxon>
        <taxon>Eurotiomycetes</taxon>
        <taxon>Eurotiomycetidae</taxon>
        <taxon>Eurotiales</taxon>
        <taxon>Aspergillaceae</taxon>
        <taxon>Aspergillus</taxon>
        <taxon>Aspergillus subgen. Circumdati</taxon>
    </lineage>
</organism>
<protein>
    <submittedName>
        <fullName evidence="2">Uncharacterized protein</fullName>
    </submittedName>
</protein>
<name>A0A317WUH3_9EURO</name>
<keyword evidence="3" id="KW-1185">Reference proteome</keyword>
<dbReference type="EMBL" id="MSFL01000003">
    <property type="protein sequence ID" value="PWY90006.1"/>
    <property type="molecule type" value="Genomic_DNA"/>
</dbReference>
<dbReference type="VEuPathDB" id="FungiDB:BO70DRAFT_132531"/>
<feature type="compositionally biased region" description="Low complexity" evidence="1">
    <location>
        <begin position="33"/>
        <end position="56"/>
    </location>
</feature>
<reference evidence="2 3" key="1">
    <citation type="submission" date="2016-12" db="EMBL/GenBank/DDBJ databases">
        <title>The genomes of Aspergillus section Nigri reveals drivers in fungal speciation.</title>
        <authorList>
            <consortium name="DOE Joint Genome Institute"/>
            <person name="Vesth T.C."/>
            <person name="Nybo J."/>
            <person name="Theobald S."/>
            <person name="Brandl J."/>
            <person name="Frisvad J.C."/>
            <person name="Nielsen K.F."/>
            <person name="Lyhne E.K."/>
            <person name="Kogle M.E."/>
            <person name="Kuo A."/>
            <person name="Riley R."/>
            <person name="Clum A."/>
            <person name="Nolan M."/>
            <person name="Lipzen A."/>
            <person name="Salamov A."/>
            <person name="Henrissat B."/>
            <person name="Wiebenga A."/>
            <person name="De Vries R.P."/>
            <person name="Grigoriev I.V."/>
            <person name="Mortensen U.H."/>
            <person name="Andersen M.R."/>
            <person name="Baker S.E."/>
        </authorList>
    </citation>
    <scope>NUCLEOTIDE SEQUENCE [LARGE SCALE GENOMIC DNA]</scope>
    <source>
        <strain evidence="2 3">CBS 117.55</strain>
    </source>
</reference>
<sequence length="82" mass="9162">MYICTLCLCNPKQKQITKQAPRTCSVTTKAPRHITPPQSPSTPSQSHPIPSHFHPIPSHPIPSHPIPSHLISSQFISFQFRS</sequence>
<evidence type="ECO:0000313" key="2">
    <source>
        <dbReference type="EMBL" id="PWY90006.1"/>
    </source>
</evidence>
<gene>
    <name evidence="2" type="ORF">BO70DRAFT_132531</name>
</gene>
<dbReference type="RefSeq" id="XP_025402837.1">
    <property type="nucleotide sequence ID" value="XM_025538044.1"/>
</dbReference>